<gene>
    <name evidence="1" type="ORF">JKG61_16490</name>
</gene>
<proteinExistence type="predicted"/>
<evidence type="ECO:0000313" key="1">
    <source>
        <dbReference type="EMBL" id="MBL1410356.1"/>
    </source>
</evidence>
<evidence type="ECO:0000313" key="2">
    <source>
        <dbReference type="Proteomes" id="UP000625283"/>
    </source>
</evidence>
<dbReference type="RefSeq" id="WP_202104053.1">
    <property type="nucleotide sequence ID" value="NZ_JAERTY010000009.1"/>
</dbReference>
<reference evidence="1 2" key="1">
    <citation type="submission" date="2021-01" db="EMBL/GenBank/DDBJ databases">
        <title>C459-1 draft genome sequence.</title>
        <authorList>
            <person name="Zhang X.-F."/>
        </authorList>
    </citation>
    <scope>NUCLEOTIDE SEQUENCE [LARGE SCALE GENOMIC DNA]</scope>
    <source>
        <strain evidence="2">C459-1</strain>
    </source>
</reference>
<comment type="caution">
    <text evidence="1">The sequence shown here is derived from an EMBL/GenBank/DDBJ whole genome shotgun (WGS) entry which is preliminary data.</text>
</comment>
<organism evidence="1 2">
    <name type="scientific">Sphingobacterium faecale</name>
    <dbReference type="NCBI Taxonomy" id="2803775"/>
    <lineage>
        <taxon>Bacteria</taxon>
        <taxon>Pseudomonadati</taxon>
        <taxon>Bacteroidota</taxon>
        <taxon>Sphingobacteriia</taxon>
        <taxon>Sphingobacteriales</taxon>
        <taxon>Sphingobacteriaceae</taxon>
        <taxon>Sphingobacterium</taxon>
    </lineage>
</organism>
<accession>A0ABS1R6M7</accession>
<protein>
    <submittedName>
        <fullName evidence="1">Uncharacterized protein</fullName>
    </submittedName>
</protein>
<dbReference type="Proteomes" id="UP000625283">
    <property type="component" value="Unassembled WGS sequence"/>
</dbReference>
<dbReference type="EMBL" id="JAERTY010000009">
    <property type="protein sequence ID" value="MBL1410356.1"/>
    <property type="molecule type" value="Genomic_DNA"/>
</dbReference>
<sequence>MDRLQIPSCFAAGEISAGSWQEGRGAMKDSIVAREVSYSLREDGDTSGEFCIGAKEHPTVCGRMALAQEQFIWVYGKSSVVCGRMAMAEVKFALAPDRSPAACGRMAIAQRRAILVQGKLPACCGKTSLGHFKLALVHNYKKLFLSFLFLSSTFVAQHY</sequence>
<name>A0ABS1R6M7_9SPHI</name>
<keyword evidence="2" id="KW-1185">Reference proteome</keyword>